<comment type="pathway">
    <text evidence="1">Carbohydrate acid metabolism.</text>
</comment>
<reference evidence="6" key="1">
    <citation type="journal article" date="2021" name="PeerJ">
        <title>Extensive microbial diversity within the chicken gut microbiome revealed by metagenomics and culture.</title>
        <authorList>
            <person name="Gilroy R."/>
            <person name="Ravi A."/>
            <person name="Getino M."/>
            <person name="Pursley I."/>
            <person name="Horton D.L."/>
            <person name="Alikhan N.F."/>
            <person name="Baker D."/>
            <person name="Gharbi K."/>
            <person name="Hall N."/>
            <person name="Watson M."/>
            <person name="Adriaenssens E.M."/>
            <person name="Foster-Nyarko E."/>
            <person name="Jarju S."/>
            <person name="Secka A."/>
            <person name="Antonio M."/>
            <person name="Oren A."/>
            <person name="Chaudhuri R.R."/>
            <person name="La Ragione R."/>
            <person name="Hildebrand F."/>
            <person name="Pallen M.J."/>
        </authorList>
    </citation>
    <scope>NUCLEOTIDE SEQUENCE</scope>
    <source>
        <strain evidence="6">ChiGjej4B4-7305</strain>
    </source>
</reference>
<dbReference type="Proteomes" id="UP000824037">
    <property type="component" value="Unassembled WGS sequence"/>
</dbReference>
<accession>A0A9D2EGH1</accession>
<organism evidence="6 7">
    <name type="scientific">Candidatus Ruania gallistercoris</name>
    <dbReference type="NCBI Taxonomy" id="2838746"/>
    <lineage>
        <taxon>Bacteria</taxon>
        <taxon>Bacillati</taxon>
        <taxon>Actinomycetota</taxon>
        <taxon>Actinomycetes</taxon>
        <taxon>Micrococcales</taxon>
        <taxon>Ruaniaceae</taxon>
        <taxon>Ruania</taxon>
    </lineage>
</organism>
<dbReference type="InterPro" id="IPR013785">
    <property type="entry name" value="Aldolase_TIM"/>
</dbReference>
<evidence type="ECO:0000256" key="3">
    <source>
        <dbReference type="ARBA" id="ARBA00011233"/>
    </source>
</evidence>
<dbReference type="CDD" id="cd00452">
    <property type="entry name" value="KDPG_aldolase"/>
    <property type="match status" value="1"/>
</dbReference>
<comment type="subunit">
    <text evidence="3">Homotrimer.</text>
</comment>
<dbReference type="GO" id="GO:0008674">
    <property type="term" value="F:2-dehydro-3-deoxy-6-phosphogalactonate aldolase activity"/>
    <property type="evidence" value="ECO:0007669"/>
    <property type="project" value="UniProtKB-EC"/>
</dbReference>
<evidence type="ECO:0000256" key="2">
    <source>
        <dbReference type="ARBA" id="ARBA00006906"/>
    </source>
</evidence>
<evidence type="ECO:0000256" key="4">
    <source>
        <dbReference type="ARBA" id="ARBA00023239"/>
    </source>
</evidence>
<dbReference type="Gene3D" id="3.20.20.70">
    <property type="entry name" value="Aldolase class I"/>
    <property type="match status" value="1"/>
</dbReference>
<dbReference type="EMBL" id="DXBY01000249">
    <property type="protein sequence ID" value="HIZ36985.1"/>
    <property type="molecule type" value="Genomic_DNA"/>
</dbReference>
<evidence type="ECO:0000313" key="7">
    <source>
        <dbReference type="Proteomes" id="UP000824037"/>
    </source>
</evidence>
<keyword evidence="5" id="KW-0119">Carbohydrate metabolism</keyword>
<dbReference type="Pfam" id="PF01081">
    <property type="entry name" value="Aldolase"/>
    <property type="match status" value="1"/>
</dbReference>
<comment type="similarity">
    <text evidence="2">Belongs to the KHG/KDPG aldolase family.</text>
</comment>
<dbReference type="SUPFAM" id="SSF51569">
    <property type="entry name" value="Aldolase"/>
    <property type="match status" value="1"/>
</dbReference>
<evidence type="ECO:0000256" key="5">
    <source>
        <dbReference type="ARBA" id="ARBA00023277"/>
    </source>
</evidence>
<protein>
    <submittedName>
        <fullName evidence="6">2-dehydro-3-deoxy-6-phosphogalactonate aldolase</fullName>
        <ecNumber evidence="6">4.1.2.21</ecNumber>
    </submittedName>
</protein>
<evidence type="ECO:0000313" key="6">
    <source>
        <dbReference type="EMBL" id="HIZ36985.1"/>
    </source>
</evidence>
<name>A0A9D2EGH1_9MICO</name>
<dbReference type="EC" id="4.1.2.21" evidence="6"/>
<keyword evidence="4 6" id="KW-0456">Lyase</keyword>
<dbReference type="AlphaFoldDB" id="A0A9D2EGH1"/>
<dbReference type="NCBIfam" id="NF006600">
    <property type="entry name" value="PRK09140.1"/>
    <property type="match status" value="1"/>
</dbReference>
<comment type="caution">
    <text evidence="6">The sequence shown here is derived from an EMBL/GenBank/DDBJ whole genome shotgun (WGS) entry which is preliminary data.</text>
</comment>
<evidence type="ECO:0000256" key="1">
    <source>
        <dbReference type="ARBA" id="ARBA00004761"/>
    </source>
</evidence>
<dbReference type="InterPro" id="IPR000887">
    <property type="entry name" value="Aldlse_KDPG_KHG"/>
</dbReference>
<gene>
    <name evidence="6" type="ORF">H9815_14525</name>
</gene>
<dbReference type="PANTHER" id="PTHR30246:SF1">
    <property type="entry name" value="2-DEHYDRO-3-DEOXY-6-PHOSPHOGALACTONATE ALDOLASE-RELATED"/>
    <property type="match status" value="1"/>
</dbReference>
<dbReference type="PANTHER" id="PTHR30246">
    <property type="entry name" value="2-KETO-3-DEOXY-6-PHOSPHOGLUCONATE ALDOLASE"/>
    <property type="match status" value="1"/>
</dbReference>
<sequence length="214" mass="21784">MTREPSGLVAILRGLTPERAAEVGEALVGAGLSTLEVPLNSPDPLRSITILREQLGDRARVGAGTVLDPGAVAAACDAGAQLIVCPHTDPDVVREAVACSVPVYPGVATVSEAFTAIRSGARAVKIFPANQVGIAAIRAWGAVLPPEVELVPVGGVAAGDFGDWVAAGATGFGIGTALFTPEVSTAVLAERAGELVTAWRGVTDRLRPVPDLPR</sequence>
<reference evidence="6" key="2">
    <citation type="submission" date="2021-04" db="EMBL/GenBank/DDBJ databases">
        <authorList>
            <person name="Gilroy R."/>
        </authorList>
    </citation>
    <scope>NUCLEOTIDE SEQUENCE</scope>
    <source>
        <strain evidence="6">ChiGjej4B4-7305</strain>
    </source>
</reference>
<proteinExistence type="inferred from homology"/>